<comment type="caution">
    <text evidence="1">The sequence shown here is derived from an EMBL/GenBank/DDBJ whole genome shotgun (WGS) entry which is preliminary data.</text>
</comment>
<evidence type="ECO:0000313" key="1">
    <source>
        <dbReference type="EMBL" id="CAF5229247.1"/>
    </source>
</evidence>
<gene>
    <name evidence="1" type="ORF">SMN809_LOCUS86167</name>
</gene>
<proteinExistence type="predicted"/>
<name>A0A8S3K9F0_9BILA</name>
<dbReference type="EMBL" id="CAJOBI010369112">
    <property type="protein sequence ID" value="CAF5229247.1"/>
    <property type="molecule type" value="Genomic_DNA"/>
</dbReference>
<evidence type="ECO:0000313" key="2">
    <source>
        <dbReference type="Proteomes" id="UP000676336"/>
    </source>
</evidence>
<sequence length="140" mass="15739">ILFVFFQVSQLRRINNLQNDQEFYALTHCRVPVSRFGLLHEYLESSSTLVDLHEQSRISLPVTHLSQQNHLAFLNAMDQDLALMRTKVEQLIEGSSTTTAAAVVPSSLDSSGVKTSTSALNCDETDYGCKFWHIIVIIIL</sequence>
<feature type="non-terminal residue" evidence="1">
    <location>
        <position position="1"/>
    </location>
</feature>
<feature type="non-terminal residue" evidence="1">
    <location>
        <position position="140"/>
    </location>
</feature>
<dbReference type="AlphaFoldDB" id="A0A8S3K9F0"/>
<protein>
    <submittedName>
        <fullName evidence="1">Uncharacterized protein</fullName>
    </submittedName>
</protein>
<accession>A0A8S3K9F0</accession>
<dbReference type="Proteomes" id="UP000676336">
    <property type="component" value="Unassembled WGS sequence"/>
</dbReference>
<reference evidence="1" key="1">
    <citation type="submission" date="2021-02" db="EMBL/GenBank/DDBJ databases">
        <authorList>
            <person name="Nowell W R."/>
        </authorList>
    </citation>
    <scope>NUCLEOTIDE SEQUENCE</scope>
</reference>
<organism evidence="1 2">
    <name type="scientific">Rotaria magnacalcarata</name>
    <dbReference type="NCBI Taxonomy" id="392030"/>
    <lineage>
        <taxon>Eukaryota</taxon>
        <taxon>Metazoa</taxon>
        <taxon>Spiralia</taxon>
        <taxon>Gnathifera</taxon>
        <taxon>Rotifera</taxon>
        <taxon>Eurotatoria</taxon>
        <taxon>Bdelloidea</taxon>
        <taxon>Philodinida</taxon>
        <taxon>Philodinidae</taxon>
        <taxon>Rotaria</taxon>
    </lineage>
</organism>